<organism evidence="1 2">
    <name type="scientific">Dryococelus australis</name>
    <dbReference type="NCBI Taxonomy" id="614101"/>
    <lineage>
        <taxon>Eukaryota</taxon>
        <taxon>Metazoa</taxon>
        <taxon>Ecdysozoa</taxon>
        <taxon>Arthropoda</taxon>
        <taxon>Hexapoda</taxon>
        <taxon>Insecta</taxon>
        <taxon>Pterygota</taxon>
        <taxon>Neoptera</taxon>
        <taxon>Polyneoptera</taxon>
        <taxon>Phasmatodea</taxon>
        <taxon>Verophasmatodea</taxon>
        <taxon>Anareolatae</taxon>
        <taxon>Phasmatidae</taxon>
        <taxon>Eurycanthinae</taxon>
        <taxon>Dryococelus</taxon>
    </lineage>
</organism>
<proteinExistence type="predicted"/>
<dbReference type="EMBL" id="JARBHB010000013">
    <property type="protein sequence ID" value="KAJ8870492.1"/>
    <property type="molecule type" value="Genomic_DNA"/>
</dbReference>
<comment type="caution">
    <text evidence="1">The sequence shown here is derived from an EMBL/GenBank/DDBJ whole genome shotgun (WGS) entry which is preliminary data.</text>
</comment>
<accession>A0ABQ9GFW3</accession>
<gene>
    <name evidence="1" type="ORF">PR048_029515</name>
</gene>
<keyword evidence="2" id="KW-1185">Reference proteome</keyword>
<evidence type="ECO:0000313" key="2">
    <source>
        <dbReference type="Proteomes" id="UP001159363"/>
    </source>
</evidence>
<sequence>MYSSNSCKINIAMGLIALFMRQSNAVGPLWLAELSSGVRAGLRRKRCDQTKHSRPVDKDLVSPRPQDILPRIFNTSAHRRHFISLLYDRVLDNTEAKPHFIRRTTGQRNDRTAFANQHLVTYSPAGGLAHHVIANQTQGRLPKPREAHQRMGASTSDNQALLFLEKFFVVLQYKQMFAAGYSVNEHPQAALIKVVSNIPTSILCRKVCTLLSAVLCAGIPPPSQQVTNAQQLYVIFCASLVGQHVLTASKLQAAFPDDQDAGDAFRGCSTSNVANIYNAVTHFEPEVDRSGQGRRRRGVKLPTRGANEITYRTHSKRLMEFPGHSESRCYAHKGEAVHDKVSSFEFELRKKSLPLRAYISTGALSDMRPVKLVTMDRNERDGRTRAHAYPLPHTEISAGAQRNELLGHWNHPRNANIVIKHQREPVGTLASHQGKQGSIPGRVTGFSQVGIVPDDADGRRVLSGISRFPPPPIPMPLHFHFNHLHRLLRPRCYEPPKSLHSLFLIGSLVKLSLYEAEEYPASRTLAGLQKRLK</sequence>
<dbReference type="Proteomes" id="UP001159363">
    <property type="component" value="Chromosome 12"/>
</dbReference>
<reference evidence="1 2" key="1">
    <citation type="submission" date="2023-02" db="EMBL/GenBank/DDBJ databases">
        <title>LHISI_Scaffold_Assembly.</title>
        <authorList>
            <person name="Stuart O.P."/>
            <person name="Cleave R."/>
            <person name="Magrath M.J.L."/>
            <person name="Mikheyev A.S."/>
        </authorList>
    </citation>
    <scope>NUCLEOTIDE SEQUENCE [LARGE SCALE GENOMIC DNA]</scope>
    <source>
        <strain evidence="1">Daus_M_001</strain>
        <tissue evidence="1">Leg muscle</tissue>
    </source>
</reference>
<name>A0ABQ9GFW3_9NEOP</name>
<evidence type="ECO:0000313" key="1">
    <source>
        <dbReference type="EMBL" id="KAJ8870492.1"/>
    </source>
</evidence>
<protein>
    <submittedName>
        <fullName evidence="1">Uncharacterized protein</fullName>
    </submittedName>
</protein>